<organism evidence="6 7">
    <name type="scientific">Paractinoplanes rhizophilus</name>
    <dbReference type="NCBI Taxonomy" id="1416877"/>
    <lineage>
        <taxon>Bacteria</taxon>
        <taxon>Bacillati</taxon>
        <taxon>Actinomycetota</taxon>
        <taxon>Actinomycetes</taxon>
        <taxon>Micromonosporales</taxon>
        <taxon>Micromonosporaceae</taxon>
        <taxon>Paractinoplanes</taxon>
    </lineage>
</organism>
<dbReference type="PROSITE" id="PS51257">
    <property type="entry name" value="PROKAR_LIPOPROTEIN"/>
    <property type="match status" value="1"/>
</dbReference>
<evidence type="ECO:0000256" key="4">
    <source>
        <dbReference type="ARBA" id="ARBA00023136"/>
    </source>
</evidence>
<evidence type="ECO:0000313" key="6">
    <source>
        <dbReference type="EMBL" id="MFC7274749.1"/>
    </source>
</evidence>
<evidence type="ECO:0000256" key="2">
    <source>
        <dbReference type="ARBA" id="ARBA00022692"/>
    </source>
</evidence>
<dbReference type="Pfam" id="PF04228">
    <property type="entry name" value="Zn_peptidase"/>
    <property type="match status" value="1"/>
</dbReference>
<dbReference type="SUPFAM" id="SSF55486">
    <property type="entry name" value="Metalloproteases ('zincins'), catalytic domain"/>
    <property type="match status" value="1"/>
</dbReference>
<gene>
    <name evidence="6" type="ORF">ACFQS1_12205</name>
</gene>
<evidence type="ECO:0000256" key="3">
    <source>
        <dbReference type="ARBA" id="ARBA00022989"/>
    </source>
</evidence>
<keyword evidence="7" id="KW-1185">Reference proteome</keyword>
<protein>
    <submittedName>
        <fullName evidence="6">Neutral zinc metallopeptidase</fullName>
    </submittedName>
</protein>
<keyword evidence="3" id="KW-1133">Transmembrane helix</keyword>
<keyword evidence="4" id="KW-0472">Membrane</keyword>
<dbReference type="Proteomes" id="UP001596548">
    <property type="component" value="Unassembled WGS sequence"/>
</dbReference>
<feature type="chain" id="PRO_5046793095" evidence="5">
    <location>
        <begin position="24"/>
        <end position="429"/>
    </location>
</feature>
<comment type="subcellular location">
    <subcellularLocation>
        <location evidence="1">Membrane</location>
        <topology evidence="1">Single-pass membrane protein</topology>
    </subcellularLocation>
</comment>
<evidence type="ECO:0000313" key="7">
    <source>
        <dbReference type="Proteomes" id="UP001596548"/>
    </source>
</evidence>
<dbReference type="PANTHER" id="PTHR30168:SF0">
    <property type="entry name" value="INNER MEMBRANE PROTEIN"/>
    <property type="match status" value="1"/>
</dbReference>
<evidence type="ECO:0000256" key="5">
    <source>
        <dbReference type="SAM" id="SignalP"/>
    </source>
</evidence>
<sequence length="429" mass="46088">MRALRVVAGIMALSLAGCGLVPAPSEGPTPPKKSSGVVTKSLDDVERYWREQYPKISGGQKFQPVTGGFHPYTESSPPLECGGQSADYQPNAFYCPDGDYIAWDAQNLIPQLQEQFGPLLVGVVMAHEYGHAIQARLGNTDQQTVVLEQQADCFAGAWLADVQAGRSTAFEKPTAEQLDDTVAGILMLRDQPGTPAVAEGAHGNAFDRIRAFQDGVQQGPRKCAGYEAGNLQVTEVPFSTRQEAASGGDLPYADAVNLLAQDAQAYWTRTFPDIADQQWQPIRVVDAGQAPDCGDQDAAVEDQAYYCPGQDFIAFDTERLGPQLYDRIGDYAVGMVFGDLFARAAQDRRGESTTSTAGQLTVDCLAGSWTNDQLTRDQEDQRIRLSPGDLDEAVAALLAFGKAGTGGPSAFDRIFAYRKGVLEGTGVCV</sequence>
<comment type="caution">
    <text evidence="6">The sequence shown here is derived from an EMBL/GenBank/DDBJ whole genome shotgun (WGS) entry which is preliminary data.</text>
</comment>
<name>A0ABW2HNJ4_9ACTN</name>
<reference evidence="7" key="1">
    <citation type="journal article" date="2019" name="Int. J. Syst. Evol. Microbiol.">
        <title>The Global Catalogue of Microorganisms (GCM) 10K type strain sequencing project: providing services to taxonomists for standard genome sequencing and annotation.</title>
        <authorList>
            <consortium name="The Broad Institute Genomics Platform"/>
            <consortium name="The Broad Institute Genome Sequencing Center for Infectious Disease"/>
            <person name="Wu L."/>
            <person name="Ma J."/>
        </authorList>
    </citation>
    <scope>NUCLEOTIDE SEQUENCE [LARGE SCALE GENOMIC DNA]</scope>
    <source>
        <strain evidence="7">XZYJT-10</strain>
    </source>
</reference>
<accession>A0ABW2HNJ4</accession>
<dbReference type="PANTHER" id="PTHR30168">
    <property type="entry name" value="PUTATIVE MEMBRANE PROTEIN YPFJ"/>
    <property type="match status" value="1"/>
</dbReference>
<dbReference type="RefSeq" id="WP_378967067.1">
    <property type="nucleotide sequence ID" value="NZ_JBHTBJ010000007.1"/>
</dbReference>
<evidence type="ECO:0000256" key="1">
    <source>
        <dbReference type="ARBA" id="ARBA00004167"/>
    </source>
</evidence>
<dbReference type="InterPro" id="IPR007343">
    <property type="entry name" value="Uncharacterised_pept_Zn_put"/>
</dbReference>
<feature type="signal peptide" evidence="5">
    <location>
        <begin position="1"/>
        <end position="23"/>
    </location>
</feature>
<keyword evidence="5" id="KW-0732">Signal</keyword>
<proteinExistence type="predicted"/>
<dbReference type="EMBL" id="JBHTBJ010000007">
    <property type="protein sequence ID" value="MFC7274749.1"/>
    <property type="molecule type" value="Genomic_DNA"/>
</dbReference>
<keyword evidence="2" id="KW-0812">Transmembrane</keyword>